<evidence type="ECO:0000256" key="5">
    <source>
        <dbReference type="ARBA" id="ARBA00022741"/>
    </source>
</evidence>
<gene>
    <name evidence="12" type="ORF">MOBT1_001742</name>
</gene>
<dbReference type="SUPFAM" id="SSF55298">
    <property type="entry name" value="YjgF-like"/>
    <property type="match status" value="2"/>
</dbReference>
<dbReference type="InterPro" id="IPR002761">
    <property type="entry name" value="Diphthami_syn_dom"/>
</dbReference>
<evidence type="ECO:0000256" key="1">
    <source>
        <dbReference type="ARBA" id="ARBA00005156"/>
    </source>
</evidence>
<dbReference type="NCBIfam" id="TIGR00290">
    <property type="entry name" value="MJ0570_dom"/>
    <property type="match status" value="1"/>
</dbReference>
<keyword evidence="5" id="KW-0547">Nucleotide-binding</keyword>
<keyword evidence="4 12" id="KW-0436">Ligase</keyword>
<dbReference type="Gene3D" id="3.40.50.620">
    <property type="entry name" value="HUPs"/>
    <property type="match status" value="1"/>
</dbReference>
<dbReference type="Gene3D" id="3.30.1330.40">
    <property type="entry name" value="RutC-like"/>
    <property type="match status" value="2"/>
</dbReference>
<dbReference type="InterPro" id="IPR035959">
    <property type="entry name" value="RutC-like_sf"/>
</dbReference>
<keyword evidence="6" id="KW-0067">ATP-binding</keyword>
<sequence>MKVVGLLSGGKDSCFNLCHCVLQGHEVVAAATLAPPGGKDEIDSYMYQTVGHDAVHAVAAALRVPLYRAPITGTAVNQGAVYGTRDAHAPGASDGDETEDLYRLLKTVKAHHPDIEGVSVGAILSNYQRVRVEHVALRADLQLQPLAFLWQRNQSHLLREMAASALTAVVLKVAGIGLTERDLGKTLQQMQPKLEQLHALYGAHVCGEGGEYETLTVDAPLFAQRLAMYVDTSHSHRTETVVHSDAAFASVSYLRVQDTELVEKPAGSYGREAVQAALHAPPLLDPLGQRTLAAAQWSGDAEAPAMDAAPSAGDEAPAARVAPAEPSVHRAGAWVAVGDVAGPPTGAFEDEVRACFERLATALAAHGLGMTDLAHVNVSLASQALFPAFNAVYRTYFGAAPPSRACVAVPLGEGGARVLLDAVAHHDTQPPRRRALHVQSRSYWAPANIGPYSQAVCTDHRVWIAGQIGMEPSTLAVPHDAPLQAALALQHARRIVLAVREWSYAPREGYVEGGMCYVAAAHAAALASAVARVWHAANAAGDDDDGDDDVHAHQQSIEDTAWLGEERTPADIPLLIVQLAPDALPKHAAVEWQLTASTGRSQYVPHDDDDEVEAYGTPAHAAGSFVRAEVRCTYRMAYAARLGTAMGVATLAPAPGQADTEDAHAAEVCTRLASALQIRLVHRGEGAAADRLLARLVERRATAHVPALGWGLVGEALTQAADAAALVFLV</sequence>
<evidence type="ECO:0000256" key="3">
    <source>
        <dbReference type="ARBA" id="ARBA00018426"/>
    </source>
</evidence>
<evidence type="ECO:0000256" key="8">
    <source>
        <dbReference type="ARBA" id="ARBA00031552"/>
    </source>
</evidence>
<dbReference type="Pfam" id="PF01042">
    <property type="entry name" value="Ribonuc_L-PSP"/>
    <property type="match status" value="1"/>
</dbReference>
<feature type="domain" description="Diphthamide synthase" evidence="11">
    <location>
        <begin position="1"/>
        <end position="75"/>
    </location>
</feature>
<comment type="pathway">
    <text evidence="1">Protein modification; peptidyl-diphthamide biosynthesis.</text>
</comment>
<organism evidence="12 13">
    <name type="scientific">Malassezia obtusa</name>
    <dbReference type="NCBI Taxonomy" id="76774"/>
    <lineage>
        <taxon>Eukaryota</taxon>
        <taxon>Fungi</taxon>
        <taxon>Dikarya</taxon>
        <taxon>Basidiomycota</taxon>
        <taxon>Ustilaginomycotina</taxon>
        <taxon>Malasseziomycetes</taxon>
        <taxon>Malasseziales</taxon>
        <taxon>Malasseziaceae</taxon>
        <taxon>Malassezia</taxon>
    </lineage>
</organism>
<dbReference type="InterPro" id="IPR006175">
    <property type="entry name" value="YjgF/YER057c/UK114"/>
</dbReference>
<proteinExistence type="predicted"/>
<dbReference type="EC" id="6.3.1.14" evidence="2"/>
<evidence type="ECO:0000256" key="4">
    <source>
        <dbReference type="ARBA" id="ARBA00022598"/>
    </source>
</evidence>
<dbReference type="SUPFAM" id="SSF52402">
    <property type="entry name" value="Adenine nucleotide alpha hydrolases-like"/>
    <property type="match status" value="1"/>
</dbReference>
<reference evidence="12" key="1">
    <citation type="submission" date="2023-03" db="EMBL/GenBank/DDBJ databases">
        <title>Mating type loci evolution in Malassezia.</title>
        <authorList>
            <person name="Coelho M.A."/>
        </authorList>
    </citation>
    <scope>NUCLEOTIDE SEQUENCE</scope>
    <source>
        <strain evidence="12">CBS 7876</strain>
    </source>
</reference>
<dbReference type="PANTHER" id="PTHR12196:SF2">
    <property type="entry name" value="DIPHTHINE--AMMONIA LIGASE"/>
    <property type="match status" value="1"/>
</dbReference>
<protein>
    <recommendedName>
        <fullName evidence="3">Diphthine--ammonia ligase</fullName>
        <ecNumber evidence="2">6.3.1.14</ecNumber>
    </recommendedName>
    <alternativeName>
        <fullName evidence="7">Diphthamide synthase</fullName>
    </alternativeName>
    <alternativeName>
        <fullName evidence="8">Diphthamide synthetase</fullName>
    </alternativeName>
</protein>
<dbReference type="GO" id="GO:0017178">
    <property type="term" value="F:diphthine-ammonia ligase activity"/>
    <property type="evidence" value="ECO:0007669"/>
    <property type="project" value="UniProtKB-EC"/>
</dbReference>
<dbReference type="AlphaFoldDB" id="A0AAF0DYS5"/>
<dbReference type="Pfam" id="PF01902">
    <property type="entry name" value="Diphthami_syn_2"/>
    <property type="match status" value="2"/>
</dbReference>
<feature type="region of interest" description="Disordered" evidence="10">
    <location>
        <begin position="303"/>
        <end position="323"/>
    </location>
</feature>
<keyword evidence="13" id="KW-1185">Reference proteome</keyword>
<dbReference type="EMBL" id="CP119936">
    <property type="protein sequence ID" value="WFD03053.1"/>
    <property type="molecule type" value="Genomic_DNA"/>
</dbReference>
<dbReference type="CDD" id="cd01994">
    <property type="entry name" value="AANH_PF0828-like"/>
    <property type="match status" value="1"/>
</dbReference>
<dbReference type="GO" id="GO:0005524">
    <property type="term" value="F:ATP binding"/>
    <property type="evidence" value="ECO:0007669"/>
    <property type="project" value="UniProtKB-KW"/>
</dbReference>
<evidence type="ECO:0000259" key="11">
    <source>
        <dbReference type="Pfam" id="PF01902"/>
    </source>
</evidence>
<evidence type="ECO:0000313" key="13">
    <source>
        <dbReference type="Proteomes" id="UP001214603"/>
    </source>
</evidence>
<dbReference type="FunFam" id="3.40.50.620:FF:000145">
    <property type="entry name" value="ATP-binding domain containing protein"/>
    <property type="match status" value="1"/>
</dbReference>
<dbReference type="InterPro" id="IPR014729">
    <property type="entry name" value="Rossmann-like_a/b/a_fold"/>
</dbReference>
<dbReference type="Gene3D" id="3.90.1490.10">
    <property type="entry name" value="putative n-type atp pyrophosphatase, domain 2"/>
    <property type="match status" value="1"/>
</dbReference>
<dbReference type="FunFam" id="3.90.1490.10:FF:000001">
    <property type="entry name" value="Diphthine--ammonia ligase"/>
    <property type="match status" value="1"/>
</dbReference>
<accession>A0AAF0DYS5</accession>
<feature type="domain" description="Diphthamide synthase" evidence="11">
    <location>
        <begin position="95"/>
        <end position="230"/>
    </location>
</feature>
<name>A0AAF0DYS5_9BASI</name>
<evidence type="ECO:0000313" key="12">
    <source>
        <dbReference type="EMBL" id="WFD03053.1"/>
    </source>
</evidence>
<dbReference type="GO" id="GO:0017183">
    <property type="term" value="P:protein histidyl modification to diphthamide"/>
    <property type="evidence" value="ECO:0007669"/>
    <property type="project" value="TreeGrafter"/>
</dbReference>
<evidence type="ECO:0000256" key="7">
    <source>
        <dbReference type="ARBA" id="ARBA00029814"/>
    </source>
</evidence>
<evidence type="ECO:0000256" key="10">
    <source>
        <dbReference type="SAM" id="MobiDB-lite"/>
    </source>
</evidence>
<dbReference type="InterPro" id="IPR030662">
    <property type="entry name" value="DPH6/MJ0570"/>
</dbReference>
<dbReference type="PANTHER" id="PTHR12196">
    <property type="entry name" value="DOMAIN OF UNKNOWN FUNCTION 71 DUF71 -CONTAINING PROTEIN"/>
    <property type="match status" value="1"/>
</dbReference>
<evidence type="ECO:0000256" key="9">
    <source>
        <dbReference type="ARBA" id="ARBA00048108"/>
    </source>
</evidence>
<evidence type="ECO:0000256" key="2">
    <source>
        <dbReference type="ARBA" id="ARBA00012089"/>
    </source>
</evidence>
<comment type="catalytic activity">
    <reaction evidence="9">
        <text>diphthine-[translation elongation factor 2] + NH4(+) + ATP = diphthamide-[translation elongation factor 2] + AMP + diphosphate + H(+)</text>
        <dbReference type="Rhea" id="RHEA:19753"/>
        <dbReference type="Rhea" id="RHEA-COMP:10172"/>
        <dbReference type="Rhea" id="RHEA-COMP:10174"/>
        <dbReference type="ChEBI" id="CHEBI:15378"/>
        <dbReference type="ChEBI" id="CHEBI:16692"/>
        <dbReference type="ChEBI" id="CHEBI:28938"/>
        <dbReference type="ChEBI" id="CHEBI:30616"/>
        <dbReference type="ChEBI" id="CHEBI:33019"/>
        <dbReference type="ChEBI" id="CHEBI:82696"/>
        <dbReference type="ChEBI" id="CHEBI:456215"/>
        <dbReference type="EC" id="6.3.1.14"/>
    </reaction>
</comment>
<evidence type="ECO:0000256" key="6">
    <source>
        <dbReference type="ARBA" id="ARBA00022840"/>
    </source>
</evidence>
<dbReference type="Proteomes" id="UP001214603">
    <property type="component" value="Chromosome 3"/>
</dbReference>